<reference evidence="11 12" key="1">
    <citation type="submission" date="2023-08" db="EMBL/GenBank/DDBJ databases">
        <title>Helicovermis profunda gen. nov., sp. nov., a novel mesophilic, fermentative bacterium within the Bacillota from a deep-sea hydrothermal vent chimney.</title>
        <authorList>
            <person name="Miyazaki U."/>
            <person name="Mizutani D."/>
            <person name="Hashimoto Y."/>
            <person name="Tame A."/>
            <person name="Sawayama S."/>
            <person name="Miyazaki J."/>
            <person name="Takai K."/>
            <person name="Nakagawa S."/>
        </authorList>
    </citation>
    <scope>NUCLEOTIDE SEQUENCE [LARGE SCALE GENOMIC DNA]</scope>
    <source>
        <strain evidence="11 12">S502</strain>
    </source>
</reference>
<dbReference type="SMART" id="SM00388">
    <property type="entry name" value="HisKA"/>
    <property type="match status" value="1"/>
</dbReference>
<dbReference type="PROSITE" id="PS50109">
    <property type="entry name" value="HIS_KIN"/>
    <property type="match status" value="1"/>
</dbReference>
<dbReference type="RefSeq" id="WP_338535666.1">
    <property type="nucleotide sequence ID" value="NZ_AP028654.1"/>
</dbReference>
<dbReference type="SUPFAM" id="SSF158472">
    <property type="entry name" value="HAMP domain-like"/>
    <property type="match status" value="1"/>
</dbReference>
<keyword evidence="8" id="KW-1133">Transmembrane helix</keyword>
<dbReference type="AlphaFoldDB" id="A0AAU9EF10"/>
<evidence type="ECO:0000256" key="3">
    <source>
        <dbReference type="ARBA" id="ARBA00012438"/>
    </source>
</evidence>
<proteinExistence type="predicted"/>
<dbReference type="Gene3D" id="1.10.287.130">
    <property type="match status" value="1"/>
</dbReference>
<dbReference type="Pfam" id="PF00672">
    <property type="entry name" value="HAMP"/>
    <property type="match status" value="1"/>
</dbReference>
<keyword evidence="4" id="KW-0597">Phosphoprotein</keyword>
<dbReference type="KEGG" id="hprf:HLPR_23950"/>
<comment type="catalytic activity">
    <reaction evidence="1">
        <text>ATP + protein L-histidine = ADP + protein N-phospho-L-histidine.</text>
        <dbReference type="EC" id="2.7.13.3"/>
    </reaction>
</comment>
<evidence type="ECO:0000313" key="11">
    <source>
        <dbReference type="EMBL" id="BEP30064.1"/>
    </source>
</evidence>
<evidence type="ECO:0000256" key="1">
    <source>
        <dbReference type="ARBA" id="ARBA00000085"/>
    </source>
</evidence>
<evidence type="ECO:0000259" key="9">
    <source>
        <dbReference type="PROSITE" id="PS50109"/>
    </source>
</evidence>
<keyword evidence="5" id="KW-0808">Transferase</keyword>
<dbReference type="CDD" id="cd00082">
    <property type="entry name" value="HisKA"/>
    <property type="match status" value="1"/>
</dbReference>
<dbReference type="Proteomes" id="UP001321786">
    <property type="component" value="Chromosome"/>
</dbReference>
<dbReference type="Gene3D" id="6.10.340.10">
    <property type="match status" value="1"/>
</dbReference>
<dbReference type="GO" id="GO:0005886">
    <property type="term" value="C:plasma membrane"/>
    <property type="evidence" value="ECO:0007669"/>
    <property type="project" value="TreeGrafter"/>
</dbReference>
<keyword evidence="7" id="KW-0902">Two-component regulatory system</keyword>
<dbReference type="SUPFAM" id="SSF55874">
    <property type="entry name" value="ATPase domain of HSP90 chaperone/DNA topoisomerase II/histidine kinase"/>
    <property type="match status" value="1"/>
</dbReference>
<sequence>MRNRSIILKIFIILVVSFTFFIGIILFFQTSYFEEYYLKEKNVEIKKNLHSFINLYENSTWNKQDLKIKTRVFEQTNNVKIGIFDKSNRMLNEDIYEISIEDYSGEIFKIQLNALISNENTVYPEIQIGSIMNSEGYILEDSKFYPYKIDVNGKNWIDMSLKYFYDIENKYPLKISGTVVNFVMPSFEDRIRGINTKNLWGALDYWNTIKSKEARKKLSENNDGYFTFVYNNNYDNSKNTIIVSKVNKSNKEYTCLVYETHSSVVEAIKVLKKYYVLIFGGAFILVCIISIVFSFLIANPLIHIDKMAKKMAKLDFDEKIKVNSNDEIGSISRSLNILSSNLKKSIDDLTEANLKLKKDVDRGLEHESMRKDFISSISHELKTPLGIIKGYSEGIKDEIDIENTDKYIDIILDEVDKMDNLINDMLDLSKLTLGYQELVKTTFCINELIHDTSEKFNKKILEKNIKFNYSSNGIYYDTYSDKRRIEQVITNLLSNAIRYTYSSTVINIILEKDLEDPERVLCRINNETNVISDEALNKIWEKFYRIEKSRNKVIAGTGLGLAIVKNILEIHGCSYGVRKIDGRIEFYFTLNIVGESR</sequence>
<evidence type="ECO:0000313" key="12">
    <source>
        <dbReference type="Proteomes" id="UP001321786"/>
    </source>
</evidence>
<evidence type="ECO:0000256" key="4">
    <source>
        <dbReference type="ARBA" id="ARBA00022553"/>
    </source>
</evidence>
<dbReference type="InterPro" id="IPR050351">
    <property type="entry name" value="BphY/WalK/GraS-like"/>
</dbReference>
<gene>
    <name evidence="11" type="ORF">HLPR_23950</name>
</gene>
<dbReference type="Pfam" id="PF02518">
    <property type="entry name" value="HATPase_c"/>
    <property type="match status" value="1"/>
</dbReference>
<organism evidence="11 12">
    <name type="scientific">Helicovermis profundi</name>
    <dbReference type="NCBI Taxonomy" id="3065157"/>
    <lineage>
        <taxon>Bacteria</taxon>
        <taxon>Bacillati</taxon>
        <taxon>Bacillota</taxon>
        <taxon>Clostridia</taxon>
        <taxon>Helicovermis</taxon>
    </lineage>
</organism>
<dbReference type="GO" id="GO:0000155">
    <property type="term" value="F:phosphorelay sensor kinase activity"/>
    <property type="evidence" value="ECO:0007669"/>
    <property type="project" value="InterPro"/>
</dbReference>
<dbReference type="SMART" id="SM00387">
    <property type="entry name" value="HATPase_c"/>
    <property type="match status" value="1"/>
</dbReference>
<feature type="transmembrane region" description="Helical" evidence="8">
    <location>
        <begin position="7"/>
        <end position="28"/>
    </location>
</feature>
<dbReference type="SUPFAM" id="SSF47384">
    <property type="entry name" value="Homodimeric domain of signal transducing histidine kinase"/>
    <property type="match status" value="1"/>
</dbReference>
<keyword evidence="12" id="KW-1185">Reference proteome</keyword>
<feature type="transmembrane region" description="Helical" evidence="8">
    <location>
        <begin position="274"/>
        <end position="302"/>
    </location>
</feature>
<dbReference type="InterPro" id="IPR036890">
    <property type="entry name" value="HATPase_C_sf"/>
</dbReference>
<dbReference type="GO" id="GO:0016036">
    <property type="term" value="P:cellular response to phosphate starvation"/>
    <property type="evidence" value="ECO:0007669"/>
    <property type="project" value="TreeGrafter"/>
</dbReference>
<dbReference type="InterPro" id="IPR003660">
    <property type="entry name" value="HAMP_dom"/>
</dbReference>
<evidence type="ECO:0000256" key="8">
    <source>
        <dbReference type="SAM" id="Phobius"/>
    </source>
</evidence>
<dbReference type="Pfam" id="PF00512">
    <property type="entry name" value="HisKA"/>
    <property type="match status" value="1"/>
</dbReference>
<dbReference type="CDD" id="cd06225">
    <property type="entry name" value="HAMP"/>
    <property type="match status" value="1"/>
</dbReference>
<name>A0AAU9EF10_9FIRM</name>
<comment type="subcellular location">
    <subcellularLocation>
        <location evidence="2">Membrane</location>
    </subcellularLocation>
</comment>
<dbReference type="InterPro" id="IPR036097">
    <property type="entry name" value="HisK_dim/P_sf"/>
</dbReference>
<dbReference type="InterPro" id="IPR004358">
    <property type="entry name" value="Sig_transdc_His_kin-like_C"/>
</dbReference>
<dbReference type="EMBL" id="AP028654">
    <property type="protein sequence ID" value="BEP30064.1"/>
    <property type="molecule type" value="Genomic_DNA"/>
</dbReference>
<evidence type="ECO:0000259" key="10">
    <source>
        <dbReference type="PROSITE" id="PS50885"/>
    </source>
</evidence>
<dbReference type="EC" id="2.7.13.3" evidence="3"/>
<dbReference type="InterPro" id="IPR003661">
    <property type="entry name" value="HisK_dim/P_dom"/>
</dbReference>
<dbReference type="InterPro" id="IPR005467">
    <property type="entry name" value="His_kinase_dom"/>
</dbReference>
<dbReference type="PRINTS" id="PR00344">
    <property type="entry name" value="BCTRLSENSOR"/>
</dbReference>
<keyword evidence="6 11" id="KW-0418">Kinase</keyword>
<evidence type="ECO:0000256" key="7">
    <source>
        <dbReference type="ARBA" id="ARBA00023012"/>
    </source>
</evidence>
<protein>
    <recommendedName>
        <fullName evidence="3">histidine kinase</fullName>
        <ecNumber evidence="3">2.7.13.3</ecNumber>
    </recommendedName>
</protein>
<dbReference type="InterPro" id="IPR003594">
    <property type="entry name" value="HATPase_dom"/>
</dbReference>
<dbReference type="PROSITE" id="PS50885">
    <property type="entry name" value="HAMP"/>
    <property type="match status" value="1"/>
</dbReference>
<dbReference type="SMART" id="SM00304">
    <property type="entry name" value="HAMP"/>
    <property type="match status" value="1"/>
</dbReference>
<evidence type="ECO:0000256" key="2">
    <source>
        <dbReference type="ARBA" id="ARBA00004370"/>
    </source>
</evidence>
<feature type="domain" description="HAMP" evidence="10">
    <location>
        <begin position="295"/>
        <end position="347"/>
    </location>
</feature>
<evidence type="ECO:0000256" key="6">
    <source>
        <dbReference type="ARBA" id="ARBA00022777"/>
    </source>
</evidence>
<accession>A0AAU9EF10</accession>
<keyword evidence="8" id="KW-0472">Membrane</keyword>
<dbReference type="Gene3D" id="3.30.565.10">
    <property type="entry name" value="Histidine kinase-like ATPase, C-terminal domain"/>
    <property type="match status" value="1"/>
</dbReference>
<dbReference type="PANTHER" id="PTHR45453:SF3">
    <property type="entry name" value="HISTIDINE KINASE"/>
    <property type="match status" value="1"/>
</dbReference>
<dbReference type="GO" id="GO:0004721">
    <property type="term" value="F:phosphoprotein phosphatase activity"/>
    <property type="evidence" value="ECO:0007669"/>
    <property type="project" value="TreeGrafter"/>
</dbReference>
<dbReference type="PANTHER" id="PTHR45453">
    <property type="entry name" value="PHOSPHATE REGULON SENSOR PROTEIN PHOR"/>
    <property type="match status" value="1"/>
</dbReference>
<feature type="domain" description="Histidine kinase" evidence="9">
    <location>
        <begin position="376"/>
        <end position="586"/>
    </location>
</feature>
<dbReference type="FunFam" id="1.10.287.130:FF:000001">
    <property type="entry name" value="Two-component sensor histidine kinase"/>
    <property type="match status" value="1"/>
</dbReference>
<keyword evidence="8" id="KW-0812">Transmembrane</keyword>
<evidence type="ECO:0000256" key="5">
    <source>
        <dbReference type="ARBA" id="ARBA00022679"/>
    </source>
</evidence>